<sequence>MFLCFQSVIHTDLSSNNVFLSVLFPAVAFFYFVYLLVAPTIYLTKKGLYKRGENVSVFTLFLLLTEFFLDTQDNYSGQFGFLGVLSRPTEFIAATAEVLLAIYAYYTFSLMILGAMM</sequence>
<organism evidence="2 3">
    <name type="scientific">Endozoicomonas elysicola</name>
    <dbReference type="NCBI Taxonomy" id="305900"/>
    <lineage>
        <taxon>Bacteria</taxon>
        <taxon>Pseudomonadati</taxon>
        <taxon>Pseudomonadota</taxon>
        <taxon>Gammaproteobacteria</taxon>
        <taxon>Oceanospirillales</taxon>
        <taxon>Endozoicomonadaceae</taxon>
        <taxon>Endozoicomonas</taxon>
    </lineage>
</organism>
<keyword evidence="1" id="KW-0812">Transmembrane</keyword>
<feature type="transmembrane region" description="Helical" evidence="1">
    <location>
        <begin position="91"/>
        <end position="113"/>
    </location>
</feature>
<feature type="transmembrane region" description="Helical" evidence="1">
    <location>
        <begin position="20"/>
        <end position="43"/>
    </location>
</feature>
<dbReference type="EMBL" id="JOJP01000001">
    <property type="protein sequence ID" value="KEI72147.1"/>
    <property type="molecule type" value="Genomic_DNA"/>
</dbReference>
<feature type="transmembrane region" description="Helical" evidence="1">
    <location>
        <begin position="55"/>
        <end position="71"/>
    </location>
</feature>
<evidence type="ECO:0000313" key="2">
    <source>
        <dbReference type="EMBL" id="KEI72147.1"/>
    </source>
</evidence>
<keyword evidence="3" id="KW-1185">Reference proteome</keyword>
<comment type="caution">
    <text evidence="2">The sequence shown here is derived from an EMBL/GenBank/DDBJ whole genome shotgun (WGS) entry which is preliminary data.</text>
</comment>
<reference evidence="2 3" key="1">
    <citation type="submission" date="2014-06" db="EMBL/GenBank/DDBJ databases">
        <title>Whole Genome Sequences of Three Symbiotic Endozoicomonas Bacteria.</title>
        <authorList>
            <person name="Neave M.J."/>
            <person name="Apprill A."/>
            <person name="Voolstra C.R."/>
        </authorList>
    </citation>
    <scope>NUCLEOTIDE SEQUENCE [LARGE SCALE GENOMIC DNA]</scope>
    <source>
        <strain evidence="2 3">DSM 22380</strain>
    </source>
</reference>
<name>A0A081KDC1_9GAMM</name>
<accession>A0A081KDC1</accession>
<proteinExistence type="predicted"/>
<dbReference type="Proteomes" id="UP000027997">
    <property type="component" value="Unassembled WGS sequence"/>
</dbReference>
<dbReference type="AlphaFoldDB" id="A0A081KDC1"/>
<protein>
    <submittedName>
        <fullName evidence="2">Uncharacterized protein</fullName>
    </submittedName>
</protein>
<keyword evidence="1" id="KW-0472">Membrane</keyword>
<gene>
    <name evidence="2" type="ORF">GV64_16695</name>
</gene>
<evidence type="ECO:0000313" key="3">
    <source>
        <dbReference type="Proteomes" id="UP000027997"/>
    </source>
</evidence>
<evidence type="ECO:0000256" key="1">
    <source>
        <dbReference type="SAM" id="Phobius"/>
    </source>
</evidence>
<keyword evidence="1" id="KW-1133">Transmembrane helix</keyword>